<dbReference type="Pfam" id="PF06979">
    <property type="entry name" value="TMEM70"/>
    <property type="match status" value="1"/>
</dbReference>
<proteinExistence type="predicted"/>
<dbReference type="EMBL" id="JBJJXI010000045">
    <property type="protein sequence ID" value="KAL3401585.1"/>
    <property type="molecule type" value="Genomic_DNA"/>
</dbReference>
<keyword evidence="3" id="KW-1185">Reference proteome</keyword>
<dbReference type="Proteomes" id="UP001627154">
    <property type="component" value="Unassembled WGS sequence"/>
</dbReference>
<protein>
    <recommendedName>
        <fullName evidence="4">Transmembrane protein 223</fullName>
    </recommendedName>
</protein>
<dbReference type="InterPro" id="IPR026100">
    <property type="entry name" value="Tmem223"/>
</dbReference>
<name>A0ABD2X978_9HYME</name>
<accession>A0ABD2X978</accession>
<organism evidence="2 3">
    <name type="scientific">Trichogramma kaykai</name>
    <dbReference type="NCBI Taxonomy" id="54128"/>
    <lineage>
        <taxon>Eukaryota</taxon>
        <taxon>Metazoa</taxon>
        <taxon>Ecdysozoa</taxon>
        <taxon>Arthropoda</taxon>
        <taxon>Hexapoda</taxon>
        <taxon>Insecta</taxon>
        <taxon>Pterygota</taxon>
        <taxon>Neoptera</taxon>
        <taxon>Endopterygota</taxon>
        <taxon>Hymenoptera</taxon>
        <taxon>Apocrita</taxon>
        <taxon>Proctotrupomorpha</taxon>
        <taxon>Chalcidoidea</taxon>
        <taxon>Trichogrammatidae</taxon>
        <taxon>Trichogramma</taxon>
    </lineage>
</organism>
<dbReference type="AlphaFoldDB" id="A0ABD2X978"/>
<keyword evidence="1" id="KW-1133">Transmembrane helix</keyword>
<dbReference type="PANTHER" id="PTHR14549:SF2">
    <property type="entry name" value="TRANSMEMBRANE PROTEIN 223"/>
    <property type="match status" value="1"/>
</dbReference>
<evidence type="ECO:0000313" key="2">
    <source>
        <dbReference type="EMBL" id="KAL3401585.1"/>
    </source>
</evidence>
<evidence type="ECO:0000313" key="3">
    <source>
        <dbReference type="Proteomes" id="UP001627154"/>
    </source>
</evidence>
<dbReference type="PANTHER" id="PTHR14549">
    <property type="entry name" value="TRANSMEMBRANE PROTEIN 223"/>
    <property type="match status" value="1"/>
</dbReference>
<comment type="caution">
    <text evidence="2">The sequence shown here is derived from an EMBL/GenBank/DDBJ whole genome shotgun (WGS) entry which is preliminary data.</text>
</comment>
<keyword evidence="1" id="KW-0472">Membrane</keyword>
<dbReference type="InterPro" id="IPR045325">
    <property type="entry name" value="TMEM70/TMEM186/TMEM223"/>
</dbReference>
<sequence>MFSAVLAASRLHAATGTVVGGSVYSKIAQQCLSQRGSYSQIEKPMQKVRKFGDWRSFFNSNLLFRSENINVNAVEKNHNQSVSSKRWNIIQFFRSYSNVPLANPLKVNTKVLNNVMLYRFEKPFMFKAAAAFGILTCIGCLTMADTIYLVLCKDLFNPEKDLWTRLKAHVLPLAGISIGVICGPLILITVWFITVRSVKYLILHKGGKSITLVAYHPIKMEKKYARKLEEVSSVAARSDKKGYVPLKLKGVRFHFILDKQGHFVNPELFDCTAGIKRFE</sequence>
<feature type="transmembrane region" description="Helical" evidence="1">
    <location>
        <begin position="128"/>
        <end position="151"/>
    </location>
</feature>
<keyword evidence="1" id="KW-0812">Transmembrane</keyword>
<feature type="transmembrane region" description="Helical" evidence="1">
    <location>
        <begin position="171"/>
        <end position="195"/>
    </location>
</feature>
<gene>
    <name evidence="2" type="ORF">TKK_005397</name>
</gene>
<reference evidence="2 3" key="1">
    <citation type="journal article" date="2024" name="bioRxiv">
        <title>A reference genome for Trichogramma kaykai: A tiny desert-dwelling parasitoid wasp with competing sex-ratio distorters.</title>
        <authorList>
            <person name="Culotta J."/>
            <person name="Lindsey A.R."/>
        </authorList>
    </citation>
    <scope>NUCLEOTIDE SEQUENCE [LARGE SCALE GENOMIC DNA]</scope>
    <source>
        <strain evidence="2 3">KSX58</strain>
    </source>
</reference>
<evidence type="ECO:0000256" key="1">
    <source>
        <dbReference type="SAM" id="Phobius"/>
    </source>
</evidence>
<evidence type="ECO:0008006" key="4">
    <source>
        <dbReference type="Google" id="ProtNLM"/>
    </source>
</evidence>